<evidence type="ECO:0000256" key="5">
    <source>
        <dbReference type="ARBA" id="ARBA00012458"/>
    </source>
</evidence>
<dbReference type="PANTHER" id="PTHR20941:SF1">
    <property type="entry name" value="FOLIC ACID SYNTHESIS PROTEIN FOL1"/>
    <property type="match status" value="1"/>
</dbReference>
<name>A0ABT1EAG4_9FIRM</name>
<dbReference type="PROSITE" id="PS50972">
    <property type="entry name" value="PTERIN_BINDING"/>
    <property type="match status" value="1"/>
</dbReference>
<keyword evidence="9 12" id="KW-0460">Magnesium</keyword>
<evidence type="ECO:0000313" key="14">
    <source>
        <dbReference type="EMBL" id="MCP1102818.1"/>
    </source>
</evidence>
<dbReference type="PANTHER" id="PTHR20941">
    <property type="entry name" value="FOLATE SYNTHESIS PROTEINS"/>
    <property type="match status" value="1"/>
</dbReference>
<dbReference type="Proteomes" id="UP001523566">
    <property type="component" value="Unassembled WGS sequence"/>
</dbReference>
<keyword evidence="15" id="KW-1185">Reference proteome</keyword>
<comment type="similarity">
    <text evidence="4 12">Belongs to the DHPS family.</text>
</comment>
<dbReference type="InterPro" id="IPR045031">
    <property type="entry name" value="DHP_synth-like"/>
</dbReference>
<dbReference type="InterPro" id="IPR011005">
    <property type="entry name" value="Dihydropteroate_synth-like_sf"/>
</dbReference>
<dbReference type="CDD" id="cd00739">
    <property type="entry name" value="DHPS"/>
    <property type="match status" value="1"/>
</dbReference>
<evidence type="ECO:0000256" key="11">
    <source>
        <dbReference type="ARBA" id="ARBA00030193"/>
    </source>
</evidence>
<dbReference type="Gene3D" id="3.20.20.20">
    <property type="entry name" value="Dihydropteroate synthase-like"/>
    <property type="match status" value="1"/>
</dbReference>
<dbReference type="EMBL" id="JAMZFW010000014">
    <property type="protein sequence ID" value="MCP1102818.1"/>
    <property type="molecule type" value="Genomic_DNA"/>
</dbReference>
<dbReference type="EC" id="2.5.1.15" evidence="5 12"/>
<evidence type="ECO:0000256" key="10">
    <source>
        <dbReference type="ARBA" id="ARBA00022909"/>
    </source>
</evidence>
<comment type="pathway">
    <text evidence="3 12">Cofactor biosynthesis; tetrahydrofolate biosynthesis; 7,8-dihydrofolate from 2-amino-4-hydroxy-6-hydroxymethyl-7,8-dihydropteridine diphosphate and 4-aminobenzoate: step 1/2.</text>
</comment>
<dbReference type="RefSeq" id="WP_262066604.1">
    <property type="nucleotide sequence ID" value="NZ_JAMXOD010000014.1"/>
</dbReference>
<comment type="cofactor">
    <cofactor evidence="2 12">
        <name>Mg(2+)</name>
        <dbReference type="ChEBI" id="CHEBI:18420"/>
    </cofactor>
</comment>
<reference evidence="14 15" key="1">
    <citation type="journal article" date="2022" name="Genome Biol. Evol.">
        <title>Host diet, physiology and behaviors set the stage for Lachnospiraceae cladogenesis.</title>
        <authorList>
            <person name="Vera-Ponce De Leon A."/>
            <person name="Schneider M."/>
            <person name="Jahnes B.C."/>
            <person name="Sadowski V."/>
            <person name="Camuy-Velez L.A."/>
            <person name="Duan J."/>
            <person name="Sabree Z.L."/>
        </authorList>
    </citation>
    <scope>NUCLEOTIDE SEQUENCE [LARGE SCALE GENOMIC DNA]</scope>
    <source>
        <strain evidence="14 15">PAL113</strain>
    </source>
</reference>
<comment type="catalytic activity">
    <reaction evidence="1">
        <text>(7,8-dihydropterin-6-yl)methyl diphosphate + 4-aminobenzoate = 7,8-dihydropteroate + diphosphate</text>
        <dbReference type="Rhea" id="RHEA:19949"/>
        <dbReference type="ChEBI" id="CHEBI:17836"/>
        <dbReference type="ChEBI" id="CHEBI:17839"/>
        <dbReference type="ChEBI" id="CHEBI:33019"/>
        <dbReference type="ChEBI" id="CHEBI:72950"/>
        <dbReference type="EC" id="2.5.1.15"/>
    </reaction>
</comment>
<accession>A0ABT1EAG4</accession>
<dbReference type="InterPro" id="IPR006390">
    <property type="entry name" value="DHP_synth_dom"/>
</dbReference>
<sequence>MQIGKHDFKTDDTYIMGILNVTPNSFSDGGKYNQQDSALFHVEEMIKDGMDIVDIGGESTKPGYVKISDDEEISRIAPVIEAVKKRFDIPISVDTYKSKVAHAAALAGADLINDIWGLKYDAQMAKVIADCDLPCCLMHNRNIEEQSYTDFLQDVKKDLEESIELASLAGIKKEKIILDPGVGFAKTREENLKIMKNLNLLKDMGYPVLLGVSKKSVIGLTLDVPLNERLEGTIATTVFGVINHATFIRVHDVKENKRAVLMTQAILRA</sequence>
<dbReference type="SUPFAM" id="SSF51717">
    <property type="entry name" value="Dihydropteroate synthetase-like"/>
    <property type="match status" value="1"/>
</dbReference>
<evidence type="ECO:0000259" key="13">
    <source>
        <dbReference type="PROSITE" id="PS50972"/>
    </source>
</evidence>
<comment type="function">
    <text evidence="12">Catalyzes the condensation of para-aminobenzoate (pABA) with 6-hydroxymethyl-7,8-dihydropterin diphosphate (DHPt-PP) to form 7,8-dihydropteroate (H2Pte), the immediate precursor of folate derivatives.</text>
</comment>
<evidence type="ECO:0000256" key="12">
    <source>
        <dbReference type="RuleBase" id="RU361205"/>
    </source>
</evidence>
<gene>
    <name evidence="14" type="primary">folP</name>
    <name evidence="14" type="ORF">NK125_10360</name>
</gene>
<feature type="domain" description="Pterin-binding" evidence="13">
    <location>
        <begin position="13"/>
        <end position="261"/>
    </location>
</feature>
<evidence type="ECO:0000313" key="15">
    <source>
        <dbReference type="Proteomes" id="UP001523566"/>
    </source>
</evidence>
<dbReference type="PROSITE" id="PS00792">
    <property type="entry name" value="DHPS_1"/>
    <property type="match status" value="1"/>
</dbReference>
<keyword evidence="8 12" id="KW-0479">Metal-binding</keyword>
<dbReference type="NCBIfam" id="TIGR01496">
    <property type="entry name" value="DHPS"/>
    <property type="match status" value="1"/>
</dbReference>
<evidence type="ECO:0000256" key="4">
    <source>
        <dbReference type="ARBA" id="ARBA00009503"/>
    </source>
</evidence>
<dbReference type="GO" id="GO:0004156">
    <property type="term" value="F:dihydropteroate synthase activity"/>
    <property type="evidence" value="ECO:0007669"/>
    <property type="project" value="UniProtKB-EC"/>
</dbReference>
<evidence type="ECO:0000256" key="8">
    <source>
        <dbReference type="ARBA" id="ARBA00022723"/>
    </source>
</evidence>
<evidence type="ECO:0000256" key="7">
    <source>
        <dbReference type="ARBA" id="ARBA00022679"/>
    </source>
</evidence>
<evidence type="ECO:0000256" key="3">
    <source>
        <dbReference type="ARBA" id="ARBA00004763"/>
    </source>
</evidence>
<dbReference type="Pfam" id="PF00809">
    <property type="entry name" value="Pterin_bind"/>
    <property type="match status" value="1"/>
</dbReference>
<evidence type="ECO:0000256" key="2">
    <source>
        <dbReference type="ARBA" id="ARBA00001946"/>
    </source>
</evidence>
<keyword evidence="7 12" id="KW-0808">Transferase</keyword>
<evidence type="ECO:0000256" key="6">
    <source>
        <dbReference type="ARBA" id="ARBA00016919"/>
    </source>
</evidence>
<dbReference type="InterPro" id="IPR000489">
    <property type="entry name" value="Pterin-binding_dom"/>
</dbReference>
<evidence type="ECO:0000256" key="9">
    <source>
        <dbReference type="ARBA" id="ARBA00022842"/>
    </source>
</evidence>
<organism evidence="14 15">
    <name type="scientific">Aequitasia blattaphilus</name>
    <dbReference type="NCBI Taxonomy" id="2949332"/>
    <lineage>
        <taxon>Bacteria</taxon>
        <taxon>Bacillati</taxon>
        <taxon>Bacillota</taxon>
        <taxon>Clostridia</taxon>
        <taxon>Lachnospirales</taxon>
        <taxon>Lachnospiraceae</taxon>
        <taxon>Aequitasia</taxon>
    </lineage>
</organism>
<protein>
    <recommendedName>
        <fullName evidence="6 12">Dihydropteroate synthase</fullName>
        <shortName evidence="12">DHPS</shortName>
        <ecNumber evidence="5 12">2.5.1.15</ecNumber>
    </recommendedName>
    <alternativeName>
        <fullName evidence="11 12">Dihydropteroate pyrophosphorylase</fullName>
    </alternativeName>
</protein>
<keyword evidence="10 12" id="KW-0289">Folate biosynthesis</keyword>
<comment type="caution">
    <text evidence="14">The sequence shown here is derived from an EMBL/GenBank/DDBJ whole genome shotgun (WGS) entry which is preliminary data.</text>
</comment>
<proteinExistence type="inferred from homology"/>
<evidence type="ECO:0000256" key="1">
    <source>
        <dbReference type="ARBA" id="ARBA00000012"/>
    </source>
</evidence>